<feature type="transmembrane region" description="Helical" evidence="1">
    <location>
        <begin position="74"/>
        <end position="93"/>
    </location>
</feature>
<evidence type="ECO:0008006" key="4">
    <source>
        <dbReference type="Google" id="ProtNLM"/>
    </source>
</evidence>
<dbReference type="Gene3D" id="1.20.120.1630">
    <property type="match status" value="1"/>
</dbReference>
<dbReference type="OrthoDB" id="67965at2759"/>
<sequence>MSAEKTYKNDPMGIQRGVYGRHWFGNIVFSASRTFTGPVQYLLIGAHPLGRYFGVPPPPTGGFITVLGHTVPRYQALAALMPTYLAVKQIFWINVLAREKLSKTFLWFAVPAGMVVEVVHSLAFTAASRNPLFSDRAFNIGLALFVAGNILELVADVQLALHRWNPKNRGKVCKTGVWRITRQINYTANVIFGFGYAMALGGPVYGMVTTAATYVTNFLTNAGPSKEHYCQEKYGEQWDEYKKEVPYVLIPWIY</sequence>
<dbReference type="Pfam" id="PF06966">
    <property type="entry name" value="DUF1295"/>
    <property type="match status" value="1"/>
</dbReference>
<reference evidence="2 3" key="1">
    <citation type="submission" date="2015-01" db="EMBL/GenBank/DDBJ databases">
        <title>The Genome Sequence of Exophiala oligosperma CBS72588.</title>
        <authorList>
            <consortium name="The Broad Institute Genomics Platform"/>
            <person name="Cuomo C."/>
            <person name="de Hoog S."/>
            <person name="Gorbushina A."/>
            <person name="Stielow B."/>
            <person name="Teixiera M."/>
            <person name="Abouelleil A."/>
            <person name="Chapman S.B."/>
            <person name="Priest M."/>
            <person name="Young S.K."/>
            <person name="Wortman J."/>
            <person name="Nusbaum C."/>
            <person name="Birren B."/>
        </authorList>
    </citation>
    <scope>NUCLEOTIDE SEQUENCE [LARGE SCALE GENOMIC DNA]</scope>
    <source>
        <strain evidence="2 3">CBS 72588</strain>
    </source>
</reference>
<dbReference type="HOGENOM" id="CLU_065850_0_0_1"/>
<organism evidence="2 3">
    <name type="scientific">Exophiala oligosperma</name>
    <dbReference type="NCBI Taxonomy" id="215243"/>
    <lineage>
        <taxon>Eukaryota</taxon>
        <taxon>Fungi</taxon>
        <taxon>Dikarya</taxon>
        <taxon>Ascomycota</taxon>
        <taxon>Pezizomycotina</taxon>
        <taxon>Eurotiomycetes</taxon>
        <taxon>Chaetothyriomycetidae</taxon>
        <taxon>Chaetothyriales</taxon>
        <taxon>Herpotrichiellaceae</taxon>
        <taxon>Exophiala</taxon>
    </lineage>
</organism>
<dbReference type="VEuPathDB" id="FungiDB:PV06_04515"/>
<evidence type="ECO:0000313" key="2">
    <source>
        <dbReference type="EMBL" id="KIW43407.1"/>
    </source>
</evidence>
<dbReference type="PANTHER" id="PTHR32251">
    <property type="entry name" value="3-OXO-5-ALPHA-STEROID 4-DEHYDROGENASE"/>
    <property type="match status" value="1"/>
</dbReference>
<gene>
    <name evidence="2" type="ORF">PV06_04515</name>
</gene>
<accession>A0A0D2C126</accession>
<dbReference type="RefSeq" id="XP_016263623.1">
    <property type="nucleotide sequence ID" value="XM_016405417.1"/>
</dbReference>
<feature type="transmembrane region" description="Helical" evidence="1">
    <location>
        <begin position="105"/>
        <end position="126"/>
    </location>
</feature>
<name>A0A0D2C126_9EURO</name>
<dbReference type="STRING" id="215243.A0A0D2C126"/>
<protein>
    <recommendedName>
        <fullName evidence="4">Steroid 5-alpha reductase C-terminal domain-containing protein</fullName>
    </recommendedName>
</protein>
<keyword evidence="3" id="KW-1185">Reference proteome</keyword>
<feature type="transmembrane region" description="Helical" evidence="1">
    <location>
        <begin position="138"/>
        <end position="161"/>
    </location>
</feature>
<keyword evidence="1" id="KW-0812">Transmembrane</keyword>
<dbReference type="Proteomes" id="UP000053342">
    <property type="component" value="Unassembled WGS sequence"/>
</dbReference>
<dbReference type="AlphaFoldDB" id="A0A0D2C126"/>
<evidence type="ECO:0000313" key="3">
    <source>
        <dbReference type="Proteomes" id="UP000053342"/>
    </source>
</evidence>
<evidence type="ECO:0000256" key="1">
    <source>
        <dbReference type="SAM" id="Phobius"/>
    </source>
</evidence>
<dbReference type="GeneID" id="27356589"/>
<proteinExistence type="predicted"/>
<dbReference type="GO" id="GO:0016020">
    <property type="term" value="C:membrane"/>
    <property type="evidence" value="ECO:0007669"/>
    <property type="project" value="TreeGrafter"/>
</dbReference>
<dbReference type="PANTHER" id="PTHR32251:SF15">
    <property type="entry name" value="3-OXO-5-ALPHA-STEROID 4-DEHYDROGENASE (DUF1295)"/>
    <property type="match status" value="1"/>
</dbReference>
<keyword evidence="1" id="KW-0472">Membrane</keyword>
<keyword evidence="1" id="KW-1133">Transmembrane helix</keyword>
<dbReference type="EMBL" id="KN847335">
    <property type="protein sequence ID" value="KIW43407.1"/>
    <property type="molecule type" value="Genomic_DNA"/>
</dbReference>
<dbReference type="InterPro" id="IPR010721">
    <property type="entry name" value="UstE-like"/>
</dbReference>